<keyword evidence="2 5" id="KW-0812">Transmembrane</keyword>
<keyword evidence="3 5" id="KW-1133">Transmembrane helix</keyword>
<feature type="transmembrane region" description="Helical" evidence="5">
    <location>
        <begin position="91"/>
        <end position="112"/>
    </location>
</feature>
<feature type="domain" description="Fatty acid hydroxylase" evidence="6">
    <location>
        <begin position="189"/>
        <end position="310"/>
    </location>
</feature>
<dbReference type="GO" id="GO:0016491">
    <property type="term" value="F:oxidoreductase activity"/>
    <property type="evidence" value="ECO:0007669"/>
    <property type="project" value="InterPro"/>
</dbReference>
<dbReference type="InterPro" id="IPR050307">
    <property type="entry name" value="Sterol_Desaturase_Related"/>
</dbReference>
<evidence type="ECO:0000256" key="3">
    <source>
        <dbReference type="ARBA" id="ARBA00022989"/>
    </source>
</evidence>
<dbReference type="Pfam" id="PF04116">
    <property type="entry name" value="FA_hydroxylase"/>
    <property type="match status" value="1"/>
</dbReference>
<evidence type="ECO:0000256" key="5">
    <source>
        <dbReference type="SAM" id="Phobius"/>
    </source>
</evidence>
<dbReference type="Proteomes" id="UP001153620">
    <property type="component" value="Chromosome 2"/>
</dbReference>
<dbReference type="EMBL" id="OU895878">
    <property type="protein sequence ID" value="CAG9801960.1"/>
    <property type="molecule type" value="Genomic_DNA"/>
</dbReference>
<dbReference type="GO" id="GO:0005506">
    <property type="term" value="F:iron ion binding"/>
    <property type="evidence" value="ECO:0007669"/>
    <property type="project" value="InterPro"/>
</dbReference>
<keyword evidence="4 5" id="KW-0472">Membrane</keyword>
<evidence type="ECO:0000259" key="6">
    <source>
        <dbReference type="Pfam" id="PF04116"/>
    </source>
</evidence>
<dbReference type="AlphaFoldDB" id="A0A9N9WQ54"/>
<reference evidence="7" key="1">
    <citation type="submission" date="2022-01" db="EMBL/GenBank/DDBJ databases">
        <authorList>
            <person name="King R."/>
        </authorList>
    </citation>
    <scope>NUCLEOTIDE SEQUENCE</scope>
</reference>
<dbReference type="GO" id="GO:0016020">
    <property type="term" value="C:membrane"/>
    <property type="evidence" value="ECO:0007669"/>
    <property type="project" value="UniProtKB-SubCell"/>
</dbReference>
<keyword evidence="8" id="KW-1185">Reference proteome</keyword>
<feature type="transmembrane region" description="Helical" evidence="5">
    <location>
        <begin position="250"/>
        <end position="271"/>
    </location>
</feature>
<dbReference type="OrthoDB" id="408954at2759"/>
<dbReference type="InterPro" id="IPR006694">
    <property type="entry name" value="Fatty_acid_hydroxylase"/>
</dbReference>
<evidence type="ECO:0000256" key="4">
    <source>
        <dbReference type="ARBA" id="ARBA00023136"/>
    </source>
</evidence>
<dbReference type="PANTHER" id="PTHR11863">
    <property type="entry name" value="STEROL DESATURASE"/>
    <property type="match status" value="1"/>
</dbReference>
<accession>A0A9N9WQ54</accession>
<feature type="transmembrane region" description="Helical" evidence="5">
    <location>
        <begin position="142"/>
        <end position="162"/>
    </location>
</feature>
<evidence type="ECO:0000256" key="1">
    <source>
        <dbReference type="ARBA" id="ARBA00004370"/>
    </source>
</evidence>
<comment type="subcellular location">
    <subcellularLocation>
        <location evidence="1">Membrane</location>
    </subcellularLocation>
</comment>
<reference evidence="7" key="2">
    <citation type="submission" date="2022-10" db="EMBL/GenBank/DDBJ databases">
        <authorList>
            <consortium name="ENA_rothamsted_submissions"/>
            <consortium name="culmorum"/>
            <person name="King R."/>
        </authorList>
    </citation>
    <scope>NUCLEOTIDE SEQUENCE</scope>
</reference>
<organism evidence="7 8">
    <name type="scientific">Chironomus riparius</name>
    <dbReference type="NCBI Taxonomy" id="315576"/>
    <lineage>
        <taxon>Eukaryota</taxon>
        <taxon>Metazoa</taxon>
        <taxon>Ecdysozoa</taxon>
        <taxon>Arthropoda</taxon>
        <taxon>Hexapoda</taxon>
        <taxon>Insecta</taxon>
        <taxon>Pterygota</taxon>
        <taxon>Neoptera</taxon>
        <taxon>Endopterygota</taxon>
        <taxon>Diptera</taxon>
        <taxon>Nematocera</taxon>
        <taxon>Chironomoidea</taxon>
        <taxon>Chironomidae</taxon>
        <taxon>Chironominae</taxon>
        <taxon>Chironomus</taxon>
    </lineage>
</organism>
<name>A0A9N9WQ54_9DIPT</name>
<evidence type="ECO:0000256" key="2">
    <source>
        <dbReference type="ARBA" id="ARBA00022692"/>
    </source>
</evidence>
<evidence type="ECO:0000313" key="7">
    <source>
        <dbReference type="EMBL" id="CAG9801960.1"/>
    </source>
</evidence>
<gene>
    <name evidence="7" type="ORF">CHIRRI_LOCUS4878</name>
</gene>
<dbReference type="GO" id="GO:0008610">
    <property type="term" value="P:lipid biosynthetic process"/>
    <property type="evidence" value="ECO:0007669"/>
    <property type="project" value="InterPro"/>
</dbReference>
<feature type="transmembrane region" description="Helical" evidence="5">
    <location>
        <begin position="220"/>
        <end position="238"/>
    </location>
</feature>
<protein>
    <recommendedName>
        <fullName evidence="6">Fatty acid hydroxylase domain-containing protein</fullName>
    </recommendedName>
</protein>
<evidence type="ECO:0000313" key="8">
    <source>
        <dbReference type="Proteomes" id="UP001153620"/>
    </source>
</evidence>
<sequence length="345" mass="40394">MRLYFVSILKSINSYQLTFKLCTGKMSAKEENKPKKSQFETPLVNPLVHWTILIYVTTRIIEYLTGTSNFWSSSWNKLVDNLGDDDFMFKVVYTTIFINSVYFGVGTLYVLMDITNKPQFFRKFKTQPETHLPLDMKKFWNAMVQVFINQLIIGVIASVIVYKMGDIMMGGTIRTTPSFFRLLLDIISFGFIYEFAFYYTHRLLHHKNLYKYIHKMHHEWTAPVALMAGYCHPIEHIFGNLVPIMLGNYLLKYTLASTWMIYGVAIVTTLGDHSGYHLPYLHSPQFHDYHHLKFIENFGASGFLDKFHGTCSKFEESIQKQRHRTLLTFKSSNELYPDNILKKDK</sequence>
<proteinExistence type="predicted"/>
<feature type="transmembrane region" description="Helical" evidence="5">
    <location>
        <begin position="182"/>
        <end position="200"/>
    </location>
</feature>